<feature type="domain" description="KIB1-4 beta-propeller" evidence="1">
    <location>
        <begin position="73"/>
        <end position="204"/>
    </location>
</feature>
<organism evidence="2 3">
    <name type="scientific">Saponaria officinalis</name>
    <name type="common">Common soapwort</name>
    <name type="synonym">Lychnis saponaria</name>
    <dbReference type="NCBI Taxonomy" id="3572"/>
    <lineage>
        <taxon>Eukaryota</taxon>
        <taxon>Viridiplantae</taxon>
        <taxon>Streptophyta</taxon>
        <taxon>Embryophyta</taxon>
        <taxon>Tracheophyta</taxon>
        <taxon>Spermatophyta</taxon>
        <taxon>Magnoliopsida</taxon>
        <taxon>eudicotyledons</taxon>
        <taxon>Gunneridae</taxon>
        <taxon>Pentapetalae</taxon>
        <taxon>Caryophyllales</taxon>
        <taxon>Caryophyllaceae</taxon>
        <taxon>Caryophylleae</taxon>
        <taxon>Saponaria</taxon>
    </lineage>
</organism>
<dbReference type="InterPro" id="IPR005174">
    <property type="entry name" value="KIB1-4_b-propeller"/>
</dbReference>
<protein>
    <recommendedName>
        <fullName evidence="1">KIB1-4 beta-propeller domain-containing protein</fullName>
    </recommendedName>
</protein>
<evidence type="ECO:0000259" key="1">
    <source>
        <dbReference type="Pfam" id="PF03478"/>
    </source>
</evidence>
<evidence type="ECO:0000313" key="2">
    <source>
        <dbReference type="EMBL" id="KAK9670060.1"/>
    </source>
</evidence>
<dbReference type="Pfam" id="PF03478">
    <property type="entry name" value="Beta-prop_KIB1-4"/>
    <property type="match status" value="1"/>
</dbReference>
<accession>A0AAW1H110</accession>
<dbReference type="Proteomes" id="UP001443914">
    <property type="component" value="Unassembled WGS sequence"/>
</dbReference>
<proteinExistence type="predicted"/>
<dbReference type="AlphaFoldDB" id="A0AAW1H110"/>
<keyword evidence="3" id="KW-1185">Reference proteome</keyword>
<sequence length="210" mass="24255">MAGIWSLPPLDVIGDIALKLETFEDFIRFSAVCRSWNQASSLIKHQWSAKSPLPWLLLPENSHENPNCVRKCFNITNNKCYQLNLPQTFGKRCWGSACGWVAMVDRDHNVELFNPITKAQITFPSLEATYKCAKVELLGDDWAKIEDVELKGDYSDYFMHEFLNRLIVIKVSQGDHYEFVIMLLYNEYKSLAFARHGDQTWTSIIVKENV</sequence>
<reference evidence="2" key="1">
    <citation type="submission" date="2024-03" db="EMBL/GenBank/DDBJ databases">
        <title>WGS assembly of Saponaria officinalis var. Norfolk2.</title>
        <authorList>
            <person name="Jenkins J."/>
            <person name="Shu S."/>
            <person name="Grimwood J."/>
            <person name="Barry K."/>
            <person name="Goodstein D."/>
            <person name="Schmutz J."/>
            <person name="Leebens-Mack J."/>
            <person name="Osbourn A."/>
        </authorList>
    </citation>
    <scope>NUCLEOTIDE SEQUENCE [LARGE SCALE GENOMIC DNA]</scope>
    <source>
        <strain evidence="2">JIC</strain>
    </source>
</reference>
<comment type="caution">
    <text evidence="2">The sequence shown here is derived from an EMBL/GenBank/DDBJ whole genome shotgun (WGS) entry which is preliminary data.</text>
</comment>
<dbReference type="InterPro" id="IPR050942">
    <property type="entry name" value="F-box_BR-signaling"/>
</dbReference>
<gene>
    <name evidence="2" type="ORF">RND81_13G174100</name>
</gene>
<dbReference type="PANTHER" id="PTHR44259:SF107">
    <property type="entry name" value="F-BOX PROTEIN SKIP23-LIKE"/>
    <property type="match status" value="1"/>
</dbReference>
<dbReference type="PANTHER" id="PTHR44259">
    <property type="entry name" value="OS07G0183000 PROTEIN-RELATED"/>
    <property type="match status" value="1"/>
</dbReference>
<dbReference type="EMBL" id="JBDFQZ010000013">
    <property type="protein sequence ID" value="KAK9670060.1"/>
    <property type="molecule type" value="Genomic_DNA"/>
</dbReference>
<name>A0AAW1H110_SAPOF</name>
<evidence type="ECO:0000313" key="3">
    <source>
        <dbReference type="Proteomes" id="UP001443914"/>
    </source>
</evidence>